<accession>A0ABW7UL20</accession>
<keyword evidence="2" id="KW-1185">Reference proteome</keyword>
<sequence length="49" mass="4938">MARSCASDGTVHALFTCMTVSGGGTADGTRLEIRTCGSGSASQQRSFPA</sequence>
<proteinExistence type="predicted"/>
<name>A0ABW7UL20_9ACTN</name>
<comment type="caution">
    <text evidence="1">The sequence shown here is derived from an EMBL/GenBank/DDBJ whole genome shotgun (WGS) entry which is preliminary data.</text>
</comment>
<reference evidence="1 2" key="1">
    <citation type="submission" date="2024-10" db="EMBL/GenBank/DDBJ databases">
        <title>The Natural Products Discovery Center: Release of the First 8490 Sequenced Strains for Exploring Actinobacteria Biosynthetic Diversity.</title>
        <authorList>
            <person name="Kalkreuter E."/>
            <person name="Kautsar S.A."/>
            <person name="Yang D."/>
            <person name="Bader C.D."/>
            <person name="Teijaro C.N."/>
            <person name="Fluegel L."/>
            <person name="Davis C.M."/>
            <person name="Simpson J.R."/>
            <person name="Lauterbach L."/>
            <person name="Steele A.D."/>
            <person name="Gui C."/>
            <person name="Meng S."/>
            <person name="Li G."/>
            <person name="Viehrig K."/>
            <person name="Ye F."/>
            <person name="Su P."/>
            <person name="Kiefer A.F."/>
            <person name="Nichols A."/>
            <person name="Cepeda A.J."/>
            <person name="Yan W."/>
            <person name="Fan B."/>
            <person name="Jiang Y."/>
            <person name="Adhikari A."/>
            <person name="Zheng C.-J."/>
            <person name="Schuster L."/>
            <person name="Cowan T.M."/>
            <person name="Smanski M.J."/>
            <person name="Chevrette M.G."/>
            <person name="De Carvalho L.P.S."/>
            <person name="Shen B."/>
        </authorList>
    </citation>
    <scope>NUCLEOTIDE SEQUENCE [LARGE SCALE GENOMIC DNA]</scope>
    <source>
        <strain evidence="1 2">NPDC020327</strain>
    </source>
</reference>
<protein>
    <submittedName>
        <fullName evidence="1">Uncharacterized protein</fullName>
    </submittedName>
</protein>
<dbReference type="RefSeq" id="WP_157859207.1">
    <property type="nucleotide sequence ID" value="NZ_JBIRWE010000001.1"/>
</dbReference>
<dbReference type="EMBL" id="JBIRWE010000001">
    <property type="protein sequence ID" value="MFI1963369.1"/>
    <property type="molecule type" value="Genomic_DNA"/>
</dbReference>
<gene>
    <name evidence="1" type="ORF">ACH429_04380</name>
</gene>
<evidence type="ECO:0000313" key="2">
    <source>
        <dbReference type="Proteomes" id="UP001611548"/>
    </source>
</evidence>
<evidence type="ECO:0000313" key="1">
    <source>
        <dbReference type="EMBL" id="MFI1963369.1"/>
    </source>
</evidence>
<dbReference type="Gene3D" id="2.80.10.50">
    <property type="match status" value="1"/>
</dbReference>
<dbReference type="Proteomes" id="UP001611548">
    <property type="component" value="Unassembled WGS sequence"/>
</dbReference>
<organism evidence="1 2">
    <name type="scientific">Streptomyces pathocidini</name>
    <dbReference type="NCBI Taxonomy" id="1650571"/>
    <lineage>
        <taxon>Bacteria</taxon>
        <taxon>Bacillati</taxon>
        <taxon>Actinomycetota</taxon>
        <taxon>Actinomycetes</taxon>
        <taxon>Kitasatosporales</taxon>
        <taxon>Streptomycetaceae</taxon>
        <taxon>Streptomyces</taxon>
    </lineage>
</organism>